<evidence type="ECO:0000313" key="7">
    <source>
        <dbReference type="EMBL" id="MBO8436207.1"/>
    </source>
</evidence>
<comment type="similarity">
    <text evidence="2">Belongs to the TMEM19 family.</text>
</comment>
<feature type="transmembrane region" description="Helical" evidence="6">
    <location>
        <begin position="191"/>
        <end position="213"/>
    </location>
</feature>
<organism evidence="7 8">
    <name type="scientific">Candidatus Ornithospirochaeta stercoripullorum</name>
    <dbReference type="NCBI Taxonomy" id="2840899"/>
    <lineage>
        <taxon>Bacteria</taxon>
        <taxon>Pseudomonadati</taxon>
        <taxon>Spirochaetota</taxon>
        <taxon>Spirochaetia</taxon>
        <taxon>Spirochaetales</taxon>
        <taxon>Spirochaetaceae</taxon>
        <taxon>Spirochaetaceae incertae sedis</taxon>
        <taxon>Candidatus Ornithospirochaeta</taxon>
    </lineage>
</organism>
<protein>
    <submittedName>
        <fullName evidence="7">DUF92 domain-containing protein</fullName>
    </submittedName>
</protein>
<evidence type="ECO:0000256" key="5">
    <source>
        <dbReference type="ARBA" id="ARBA00023136"/>
    </source>
</evidence>
<dbReference type="Proteomes" id="UP000823615">
    <property type="component" value="Unassembled WGS sequence"/>
</dbReference>
<dbReference type="EMBL" id="JADIMT010000054">
    <property type="protein sequence ID" value="MBO8436207.1"/>
    <property type="molecule type" value="Genomic_DNA"/>
</dbReference>
<dbReference type="InterPro" id="IPR002794">
    <property type="entry name" value="DUF92_TMEM19"/>
</dbReference>
<name>A0A9D9H5S2_9SPIO</name>
<comment type="caution">
    <text evidence="7">The sequence shown here is derived from an EMBL/GenBank/DDBJ whole genome shotgun (WGS) entry which is preliminary data.</text>
</comment>
<feature type="transmembrane region" description="Helical" evidence="6">
    <location>
        <begin position="250"/>
        <end position="269"/>
    </location>
</feature>
<keyword evidence="4 6" id="KW-1133">Transmembrane helix</keyword>
<dbReference type="GO" id="GO:0016020">
    <property type="term" value="C:membrane"/>
    <property type="evidence" value="ECO:0007669"/>
    <property type="project" value="UniProtKB-SubCell"/>
</dbReference>
<dbReference type="PANTHER" id="PTHR13353:SF5">
    <property type="entry name" value="TRANSMEMBRANE PROTEIN 19"/>
    <property type="match status" value="1"/>
</dbReference>
<evidence type="ECO:0000256" key="6">
    <source>
        <dbReference type="SAM" id="Phobius"/>
    </source>
</evidence>
<evidence type="ECO:0000256" key="3">
    <source>
        <dbReference type="ARBA" id="ARBA00022692"/>
    </source>
</evidence>
<dbReference type="Pfam" id="PF01940">
    <property type="entry name" value="DUF92"/>
    <property type="match status" value="1"/>
</dbReference>
<sequence>MRSWTLYLDSLFFSLSMSLRVVLILVLMAIAALIALKARFLTRSGTLAAVLLGFVVMYTGAVSGLVMFLFFFISASSVSRIVHPNKERNGRDMAQVVANGLPAALSLVLYRLSSYPEAFLIAFASCLAEAEADTLSGEIGSLSHKDPVSIVTFTRVPKGISGGITVLGLSAGVLSSLLIALLFMGTFTSSISSVLIITSTGFLGSVFDSLLGATLQAAYRRKDGSLTEAEIENGEKNERVRGIRWIDNDAVNFLSGLFAFSLSSVFAIIL</sequence>
<gene>
    <name evidence="7" type="ORF">IAA97_04440</name>
</gene>
<dbReference type="PANTHER" id="PTHR13353">
    <property type="entry name" value="TRANSMEMBRANE PROTEIN 19"/>
    <property type="match status" value="1"/>
</dbReference>
<evidence type="ECO:0000256" key="2">
    <source>
        <dbReference type="ARBA" id="ARBA00009012"/>
    </source>
</evidence>
<feature type="transmembrane region" description="Helical" evidence="6">
    <location>
        <begin position="12"/>
        <end position="36"/>
    </location>
</feature>
<evidence type="ECO:0000256" key="4">
    <source>
        <dbReference type="ARBA" id="ARBA00022989"/>
    </source>
</evidence>
<evidence type="ECO:0000313" key="8">
    <source>
        <dbReference type="Proteomes" id="UP000823615"/>
    </source>
</evidence>
<keyword evidence="5 6" id="KW-0472">Membrane</keyword>
<reference evidence="7" key="2">
    <citation type="journal article" date="2021" name="PeerJ">
        <title>Extensive microbial diversity within the chicken gut microbiome revealed by metagenomics and culture.</title>
        <authorList>
            <person name="Gilroy R."/>
            <person name="Ravi A."/>
            <person name="Getino M."/>
            <person name="Pursley I."/>
            <person name="Horton D.L."/>
            <person name="Alikhan N.F."/>
            <person name="Baker D."/>
            <person name="Gharbi K."/>
            <person name="Hall N."/>
            <person name="Watson M."/>
            <person name="Adriaenssens E.M."/>
            <person name="Foster-Nyarko E."/>
            <person name="Jarju S."/>
            <person name="Secka A."/>
            <person name="Antonio M."/>
            <person name="Oren A."/>
            <person name="Chaudhuri R.R."/>
            <person name="La Ragione R."/>
            <person name="Hildebrand F."/>
            <person name="Pallen M.J."/>
        </authorList>
    </citation>
    <scope>NUCLEOTIDE SEQUENCE</scope>
    <source>
        <strain evidence="7">7293</strain>
    </source>
</reference>
<evidence type="ECO:0000256" key="1">
    <source>
        <dbReference type="ARBA" id="ARBA00004141"/>
    </source>
</evidence>
<dbReference type="AlphaFoldDB" id="A0A9D9H5S2"/>
<proteinExistence type="inferred from homology"/>
<comment type="subcellular location">
    <subcellularLocation>
        <location evidence="1">Membrane</location>
        <topology evidence="1">Multi-pass membrane protein</topology>
    </subcellularLocation>
</comment>
<reference evidence="7" key="1">
    <citation type="submission" date="2020-10" db="EMBL/GenBank/DDBJ databases">
        <authorList>
            <person name="Gilroy R."/>
        </authorList>
    </citation>
    <scope>NUCLEOTIDE SEQUENCE</scope>
    <source>
        <strain evidence="7">7293</strain>
    </source>
</reference>
<accession>A0A9D9H5S2</accession>
<feature type="transmembrane region" description="Helical" evidence="6">
    <location>
        <begin position="164"/>
        <end position="185"/>
    </location>
</feature>
<feature type="transmembrane region" description="Helical" evidence="6">
    <location>
        <begin position="48"/>
        <end position="73"/>
    </location>
</feature>
<keyword evidence="3 6" id="KW-0812">Transmembrane</keyword>